<sequence>MEDGIGSKLAGFGDVLLTIGACAVAVFLIIVCISEFIGVYPPWYDYQDWYPSIAGGYEGTQANISLGFWTFALVIALASRIWAFRHRGISLGPIWTAFATILLIFGILITPDSSILFWGVSTVIAFYLGIILVGFGERKPSIPPTLKKSHLRVLPLGFVGIGAIASVILAIRGFTATTECVIAPLSRRIFAGMTLLLCFGLCIGGAFLIWKRSRMIYTITVLAPVLPLSLLPPFLVWMPELMGLSLLLLWVPLILATALVVTYDRGESH</sequence>
<keyword evidence="3" id="KW-1185">Reference proteome</keyword>
<feature type="transmembrane region" description="Helical" evidence="1">
    <location>
        <begin position="216"/>
        <end position="235"/>
    </location>
</feature>
<organism evidence="2 3">
    <name type="scientific">candidate division MSBL1 archaeon SCGC-AAA259A05</name>
    <dbReference type="NCBI Taxonomy" id="1698259"/>
    <lineage>
        <taxon>Archaea</taxon>
        <taxon>Methanobacteriati</taxon>
        <taxon>Methanobacteriota</taxon>
        <taxon>candidate division MSBL1</taxon>
    </lineage>
</organism>
<keyword evidence="1" id="KW-1133">Transmembrane helix</keyword>
<gene>
    <name evidence="2" type="ORF">AKJ57_00705</name>
</gene>
<proteinExistence type="predicted"/>
<name>A0A133UBM2_9EURY</name>
<feature type="transmembrane region" description="Helical" evidence="1">
    <location>
        <begin position="12"/>
        <end position="40"/>
    </location>
</feature>
<dbReference type="AlphaFoldDB" id="A0A133UBM2"/>
<dbReference type="Proteomes" id="UP000070163">
    <property type="component" value="Unassembled WGS sequence"/>
</dbReference>
<reference evidence="2 3" key="1">
    <citation type="journal article" date="2016" name="Sci. Rep.">
        <title>Metabolic traits of an uncultured archaeal lineage -MSBL1- from brine pools of the Red Sea.</title>
        <authorList>
            <person name="Mwirichia R."/>
            <person name="Alam I."/>
            <person name="Rashid M."/>
            <person name="Vinu M."/>
            <person name="Ba-Alawi W."/>
            <person name="Anthony Kamau A."/>
            <person name="Kamanda Ngugi D."/>
            <person name="Goker M."/>
            <person name="Klenk H.P."/>
            <person name="Bajic V."/>
            <person name="Stingl U."/>
        </authorList>
    </citation>
    <scope>NUCLEOTIDE SEQUENCE [LARGE SCALE GENOMIC DNA]</scope>
    <source>
        <strain evidence="2">SCGC-AAA259A05</strain>
    </source>
</reference>
<feature type="transmembrane region" description="Helical" evidence="1">
    <location>
        <begin position="156"/>
        <end position="177"/>
    </location>
</feature>
<evidence type="ECO:0000256" key="1">
    <source>
        <dbReference type="SAM" id="Phobius"/>
    </source>
</evidence>
<protein>
    <recommendedName>
        <fullName evidence="4">DUF998 domain-containing protein</fullName>
    </recommendedName>
</protein>
<feature type="transmembrane region" description="Helical" evidence="1">
    <location>
        <begin position="115"/>
        <end position="135"/>
    </location>
</feature>
<keyword evidence="1" id="KW-0472">Membrane</keyword>
<evidence type="ECO:0008006" key="4">
    <source>
        <dbReference type="Google" id="ProtNLM"/>
    </source>
</evidence>
<dbReference type="EMBL" id="LHXJ01000005">
    <property type="protein sequence ID" value="KXA91570.1"/>
    <property type="molecule type" value="Genomic_DNA"/>
</dbReference>
<comment type="caution">
    <text evidence="2">The sequence shown here is derived from an EMBL/GenBank/DDBJ whole genome shotgun (WGS) entry which is preliminary data.</text>
</comment>
<evidence type="ECO:0000313" key="2">
    <source>
        <dbReference type="EMBL" id="KXA91570.1"/>
    </source>
</evidence>
<feature type="transmembrane region" description="Helical" evidence="1">
    <location>
        <begin position="241"/>
        <end position="263"/>
    </location>
</feature>
<keyword evidence="1" id="KW-0812">Transmembrane</keyword>
<evidence type="ECO:0000313" key="3">
    <source>
        <dbReference type="Proteomes" id="UP000070163"/>
    </source>
</evidence>
<accession>A0A133UBM2</accession>
<feature type="transmembrane region" description="Helical" evidence="1">
    <location>
        <begin position="60"/>
        <end position="79"/>
    </location>
</feature>
<feature type="transmembrane region" description="Helical" evidence="1">
    <location>
        <begin position="189"/>
        <end position="209"/>
    </location>
</feature>
<feature type="transmembrane region" description="Helical" evidence="1">
    <location>
        <begin position="91"/>
        <end position="109"/>
    </location>
</feature>